<evidence type="ECO:0000256" key="7">
    <source>
        <dbReference type="SAM" id="Phobius"/>
    </source>
</evidence>
<dbReference type="GeneID" id="93358000"/>
<dbReference type="InterPro" id="IPR035906">
    <property type="entry name" value="MetI-like_sf"/>
</dbReference>
<dbReference type="HOGENOM" id="CLU_016047_6_0_14"/>
<dbReference type="EMBL" id="CU179680">
    <property type="protein sequence ID" value="CAL58931.1"/>
    <property type="molecule type" value="Genomic_DNA"/>
</dbReference>
<dbReference type="PANTHER" id="PTHR43744:SF8">
    <property type="entry name" value="SN-GLYCEROL-3-PHOSPHATE TRANSPORT SYSTEM PERMEASE PROTEIN UGPE"/>
    <property type="match status" value="1"/>
</dbReference>
<evidence type="ECO:0000256" key="4">
    <source>
        <dbReference type="ARBA" id="ARBA00022692"/>
    </source>
</evidence>
<feature type="domain" description="ABC transmembrane type-1" evidence="8">
    <location>
        <begin position="93"/>
        <end position="258"/>
    </location>
</feature>
<keyword evidence="5 7" id="KW-1133">Transmembrane helix</keyword>
<keyword evidence="3" id="KW-1003">Cell membrane</keyword>
<proteinExistence type="predicted"/>
<dbReference type="GO" id="GO:0005886">
    <property type="term" value="C:plasma membrane"/>
    <property type="evidence" value="ECO:0007669"/>
    <property type="project" value="UniProtKB-SubCell"/>
</dbReference>
<dbReference type="KEGG" id="maa:MAG2330"/>
<dbReference type="STRING" id="347257.MAG2330"/>
<dbReference type="SUPFAM" id="SSF161098">
    <property type="entry name" value="MetI-like"/>
    <property type="match status" value="1"/>
</dbReference>
<dbReference type="Pfam" id="PF00528">
    <property type="entry name" value="BPD_transp_1"/>
    <property type="match status" value="1"/>
</dbReference>
<dbReference type="AlphaFoldDB" id="A5IY22"/>
<protein>
    <submittedName>
        <fullName evidence="9">Glycerol ABC transporter, permease component</fullName>
    </submittedName>
</protein>
<keyword evidence="4 7" id="KW-0812">Transmembrane</keyword>
<evidence type="ECO:0000256" key="3">
    <source>
        <dbReference type="ARBA" id="ARBA00022475"/>
    </source>
</evidence>
<accession>A5IY22</accession>
<evidence type="ECO:0000313" key="9">
    <source>
        <dbReference type="EMBL" id="CAL58931.1"/>
    </source>
</evidence>
<evidence type="ECO:0000256" key="5">
    <source>
        <dbReference type="ARBA" id="ARBA00022989"/>
    </source>
</evidence>
<feature type="transmembrane region" description="Helical" evidence="7">
    <location>
        <begin position="7"/>
        <end position="30"/>
    </location>
</feature>
<dbReference type="RefSeq" id="WP_011949411.1">
    <property type="nucleotide sequence ID" value="NC_009497.1"/>
</dbReference>
<keyword evidence="2" id="KW-0813">Transport</keyword>
<evidence type="ECO:0000256" key="1">
    <source>
        <dbReference type="ARBA" id="ARBA00004651"/>
    </source>
</evidence>
<comment type="subcellular location">
    <subcellularLocation>
        <location evidence="1">Cell membrane</location>
        <topology evidence="1">Multi-pass membrane protein</topology>
    </subcellularLocation>
</comment>
<feature type="transmembrane region" description="Helical" evidence="7">
    <location>
        <begin position="107"/>
        <end position="126"/>
    </location>
</feature>
<feature type="transmembrane region" description="Helical" evidence="7">
    <location>
        <begin position="138"/>
        <end position="160"/>
    </location>
</feature>
<sequence length="274" mass="31828">MLLAKKIFFGIIKFALIGLLCIMLLFPLYYLLLHSLVSAKTITDNVASLTIQEWNWSNYASTYKKDFWVAFGYTSLFAFILMSLRILTYSMAVAGLLKMNDKFQKVFQNFFLVISLIPEFSIYLSFKTFLIKLSLYGTAFSFVSNSIFSFFTFTYVLNLAKSVHYEKYKIMLNDNLKWNQKITHVYLPKLKLAYFLLIIFAFITAWNDYLWPTFVLPTTNNVWGFTNITIWFLNLGREASEFENTAIQAAGAVISVLIPLTIYAVFSKKINRFN</sequence>
<keyword evidence="6 7" id="KW-0472">Membrane</keyword>
<evidence type="ECO:0000313" key="10">
    <source>
        <dbReference type="Proteomes" id="UP000007065"/>
    </source>
</evidence>
<feature type="transmembrane region" description="Helical" evidence="7">
    <location>
        <begin position="192"/>
        <end position="211"/>
    </location>
</feature>
<dbReference type="Gene3D" id="1.10.3720.10">
    <property type="entry name" value="MetI-like"/>
    <property type="match status" value="1"/>
</dbReference>
<gene>
    <name evidence="9" type="primary">gtsC</name>
    <name evidence="9" type="ordered locus">MAG2330</name>
</gene>
<feature type="transmembrane region" description="Helical" evidence="7">
    <location>
        <begin position="246"/>
        <end position="266"/>
    </location>
</feature>
<dbReference type="GO" id="GO:0055085">
    <property type="term" value="P:transmembrane transport"/>
    <property type="evidence" value="ECO:0007669"/>
    <property type="project" value="InterPro"/>
</dbReference>
<feature type="transmembrane region" description="Helical" evidence="7">
    <location>
        <begin position="67"/>
        <end position="87"/>
    </location>
</feature>
<dbReference type="Proteomes" id="UP000007065">
    <property type="component" value="Chromosome"/>
</dbReference>
<evidence type="ECO:0000259" key="8">
    <source>
        <dbReference type="Pfam" id="PF00528"/>
    </source>
</evidence>
<dbReference type="PANTHER" id="PTHR43744">
    <property type="entry name" value="ABC TRANSPORTER PERMEASE PROTEIN MG189-RELATED-RELATED"/>
    <property type="match status" value="1"/>
</dbReference>
<keyword evidence="10" id="KW-1185">Reference proteome</keyword>
<reference evidence="10" key="1">
    <citation type="journal article" date="2007" name="PLoS Genet.">
        <title>Being pathogenic, plastic, and sexual while living with a nearly minimal bacterial genome.</title>
        <authorList>
            <person name="Sirand-Pugnet P."/>
            <person name="Lartigue C."/>
            <person name="Marenda M."/>
            <person name="Jacob D."/>
            <person name="Barre A."/>
            <person name="Barbe V."/>
            <person name="Schenowitz C."/>
            <person name="Mangenot S."/>
            <person name="Couloux A."/>
            <person name="Segurens B."/>
            <person name="de Daruvar A."/>
            <person name="Blanchard A."/>
            <person name="Citti C."/>
        </authorList>
    </citation>
    <scope>NUCLEOTIDE SEQUENCE [LARGE SCALE GENOMIC DNA]</scope>
    <source>
        <strain evidence="10">PG2</strain>
    </source>
</reference>
<name>A5IY22_MYCAP</name>
<dbReference type="InterPro" id="IPR000515">
    <property type="entry name" value="MetI-like"/>
</dbReference>
<evidence type="ECO:0000256" key="6">
    <source>
        <dbReference type="ARBA" id="ARBA00023136"/>
    </source>
</evidence>
<evidence type="ECO:0000256" key="2">
    <source>
        <dbReference type="ARBA" id="ARBA00022448"/>
    </source>
</evidence>
<organism evidence="9 10">
    <name type="scientific">Mycoplasmopsis agalactiae (strain NCTC 10123 / CIP 59.7 / PG2)</name>
    <name type="common">Mycoplasma agalactiae</name>
    <dbReference type="NCBI Taxonomy" id="347257"/>
    <lineage>
        <taxon>Bacteria</taxon>
        <taxon>Bacillati</taxon>
        <taxon>Mycoplasmatota</taxon>
        <taxon>Mycoplasmoidales</taxon>
        <taxon>Metamycoplasmataceae</taxon>
        <taxon>Mycoplasmopsis</taxon>
    </lineage>
</organism>